<name>A0A0A9CFP3_ARUDO</name>
<dbReference type="AlphaFoldDB" id="A0A0A9CFP3"/>
<organism evidence="1">
    <name type="scientific">Arundo donax</name>
    <name type="common">Giant reed</name>
    <name type="synonym">Donax arundinaceus</name>
    <dbReference type="NCBI Taxonomy" id="35708"/>
    <lineage>
        <taxon>Eukaryota</taxon>
        <taxon>Viridiplantae</taxon>
        <taxon>Streptophyta</taxon>
        <taxon>Embryophyta</taxon>
        <taxon>Tracheophyta</taxon>
        <taxon>Spermatophyta</taxon>
        <taxon>Magnoliopsida</taxon>
        <taxon>Liliopsida</taxon>
        <taxon>Poales</taxon>
        <taxon>Poaceae</taxon>
        <taxon>PACMAD clade</taxon>
        <taxon>Arundinoideae</taxon>
        <taxon>Arundineae</taxon>
        <taxon>Arundo</taxon>
    </lineage>
</organism>
<reference evidence="1" key="2">
    <citation type="journal article" date="2015" name="Data Brief">
        <title>Shoot transcriptome of the giant reed, Arundo donax.</title>
        <authorList>
            <person name="Barrero R.A."/>
            <person name="Guerrero F.D."/>
            <person name="Moolhuijzen P."/>
            <person name="Goolsby J.A."/>
            <person name="Tidwell J."/>
            <person name="Bellgard S.E."/>
            <person name="Bellgard M.I."/>
        </authorList>
    </citation>
    <scope>NUCLEOTIDE SEQUENCE</scope>
    <source>
        <tissue evidence="1">Shoot tissue taken approximately 20 cm above the soil surface</tissue>
    </source>
</reference>
<sequence length="36" mass="4230">MDAIKWSALFIANENCNIHHAIYFKHSQTNRLEISI</sequence>
<protein>
    <submittedName>
        <fullName evidence="1">Uncharacterized protein</fullName>
    </submittedName>
</protein>
<proteinExistence type="predicted"/>
<evidence type="ECO:0000313" key="1">
    <source>
        <dbReference type="EMBL" id="JAD73288.1"/>
    </source>
</evidence>
<reference evidence="1" key="1">
    <citation type="submission" date="2014-09" db="EMBL/GenBank/DDBJ databases">
        <authorList>
            <person name="Magalhaes I.L.F."/>
            <person name="Oliveira U."/>
            <person name="Santos F.R."/>
            <person name="Vidigal T.H.D.A."/>
            <person name="Brescovit A.D."/>
            <person name="Santos A.J."/>
        </authorList>
    </citation>
    <scope>NUCLEOTIDE SEQUENCE</scope>
    <source>
        <tissue evidence="1">Shoot tissue taken approximately 20 cm above the soil surface</tissue>
    </source>
</reference>
<dbReference type="EMBL" id="GBRH01224607">
    <property type="protein sequence ID" value="JAD73288.1"/>
    <property type="molecule type" value="Transcribed_RNA"/>
</dbReference>
<accession>A0A0A9CFP3</accession>